<dbReference type="InterPro" id="IPR000843">
    <property type="entry name" value="HTH_LacI"/>
</dbReference>
<dbReference type="CDD" id="cd01392">
    <property type="entry name" value="HTH_LacI"/>
    <property type="match status" value="1"/>
</dbReference>
<dbReference type="PROSITE" id="PS00356">
    <property type="entry name" value="HTH_LACI_1"/>
    <property type="match status" value="1"/>
</dbReference>
<dbReference type="HOGENOM" id="CLU_037628_6_0_12"/>
<reference evidence="5 6" key="1">
    <citation type="submission" date="2011-06" db="EMBL/GenBank/DDBJ databases">
        <title>The complete genome of Spirochaeta thermophila DSM 6578.</title>
        <authorList>
            <consortium name="US DOE Joint Genome Institute (JGI-PGF)"/>
            <person name="Lucas S."/>
            <person name="Lapidus A."/>
            <person name="Bruce D."/>
            <person name="Goodwin L."/>
            <person name="Pitluck S."/>
            <person name="Peters L."/>
            <person name="Kyrpides N."/>
            <person name="Mavromatis K."/>
            <person name="Ivanova N."/>
            <person name="Mikailova N."/>
            <person name="Pagani I."/>
            <person name="Chertkov O."/>
            <person name="Detter J.C."/>
            <person name="Tapia R."/>
            <person name="Han C."/>
            <person name="Land M."/>
            <person name="Hauser L."/>
            <person name="Markowitz V."/>
            <person name="Cheng J.-F."/>
            <person name="Hugenholtz P."/>
            <person name="Woyke T."/>
            <person name="Wu D."/>
            <person name="Spring S."/>
            <person name="Merkhoffer B."/>
            <person name="Schneider S."/>
            <person name="Klenk H.-P."/>
            <person name="Eisen J.A."/>
        </authorList>
    </citation>
    <scope>NUCLEOTIDE SEQUENCE [LARGE SCALE GENOMIC DNA]</scope>
    <source>
        <strain evidence="6">ATCC 700085 / DSM 6578 / Z-1203</strain>
    </source>
</reference>
<dbReference type="PROSITE" id="PS50932">
    <property type="entry name" value="HTH_LACI_2"/>
    <property type="match status" value="1"/>
</dbReference>
<evidence type="ECO:0000256" key="3">
    <source>
        <dbReference type="ARBA" id="ARBA00023163"/>
    </source>
</evidence>
<dbReference type="Gene3D" id="1.10.260.40">
    <property type="entry name" value="lambda repressor-like DNA-binding domains"/>
    <property type="match status" value="1"/>
</dbReference>
<proteinExistence type="predicted"/>
<dbReference type="GO" id="GO:0000976">
    <property type="term" value="F:transcription cis-regulatory region binding"/>
    <property type="evidence" value="ECO:0007669"/>
    <property type="project" value="TreeGrafter"/>
</dbReference>
<dbReference type="KEGG" id="stq:Spith_0716"/>
<dbReference type="EMBL" id="CP002903">
    <property type="protein sequence ID" value="AEJ60995.1"/>
    <property type="molecule type" value="Genomic_DNA"/>
</dbReference>
<keyword evidence="2" id="KW-0238">DNA-binding</keyword>
<dbReference type="GO" id="GO:0003700">
    <property type="term" value="F:DNA-binding transcription factor activity"/>
    <property type="evidence" value="ECO:0007669"/>
    <property type="project" value="TreeGrafter"/>
</dbReference>
<dbReference type="InterPro" id="IPR046335">
    <property type="entry name" value="LacI/GalR-like_sensor"/>
</dbReference>
<keyword evidence="3" id="KW-0804">Transcription</keyword>
<dbReference type="OrthoDB" id="305766at2"/>
<organism evidence="5 6">
    <name type="scientific">Winmispira thermophila (strain ATCC 700085 / DSM 6578 / Z-1203)</name>
    <name type="common">Spirochaeta thermophila</name>
    <dbReference type="NCBI Taxonomy" id="869211"/>
    <lineage>
        <taxon>Bacteria</taxon>
        <taxon>Pseudomonadati</taxon>
        <taxon>Spirochaetota</taxon>
        <taxon>Spirochaetia</taxon>
        <taxon>Winmispirales</taxon>
        <taxon>Winmispiraceae</taxon>
        <taxon>Winmispira</taxon>
    </lineage>
</organism>
<keyword evidence="6" id="KW-1185">Reference proteome</keyword>
<dbReference type="Proteomes" id="UP000007254">
    <property type="component" value="Chromosome"/>
</dbReference>
<sequence length="332" mass="36517">MPRRPTIYDVARMAGVSISTVSRVLNSPSMVRPATREKVRAAIAELGFEPAADAAARARKHLRRVGVLTPFFTEASFVQRIRGVSEVLGPENFEVIIYTVKSETHLEEYLELLSMGGRVDALVSLSLMMEGELLERLLDLRIPVVSVESALPGCSSVLIDNREGGRLAASYLLSKGYRRFSFIGEFSRKRFTLDATEQRLDGFLSRFEEEGISRSSVRVAMCEFEEHTIQDQVEEFVAHHAVGEAVFAASDIVAARLLSAARNRGISVPGELAILGFDDLDMAGYLGLSTISQALDQSGMIAARILLSHLENPELPAQKVFLELSVVERSTT</sequence>
<evidence type="ECO:0000313" key="5">
    <source>
        <dbReference type="EMBL" id="AEJ60995.1"/>
    </source>
</evidence>
<dbReference type="SUPFAM" id="SSF47413">
    <property type="entry name" value="lambda repressor-like DNA-binding domains"/>
    <property type="match status" value="1"/>
</dbReference>
<dbReference type="Pfam" id="PF00356">
    <property type="entry name" value="LacI"/>
    <property type="match status" value="1"/>
</dbReference>
<dbReference type="STRING" id="869211.Spith_0716"/>
<dbReference type="SMART" id="SM00354">
    <property type="entry name" value="HTH_LACI"/>
    <property type="match status" value="1"/>
</dbReference>
<dbReference type="CDD" id="cd06267">
    <property type="entry name" value="PBP1_LacI_sugar_binding-like"/>
    <property type="match status" value="1"/>
</dbReference>
<accession>G0GAN0</accession>
<dbReference type="AlphaFoldDB" id="G0GAN0"/>
<keyword evidence="1" id="KW-0805">Transcription regulation</keyword>
<protein>
    <submittedName>
        <fullName evidence="5">Transcriptional regulator, LacI family</fullName>
    </submittedName>
</protein>
<feature type="domain" description="HTH lacI-type" evidence="4">
    <location>
        <begin position="5"/>
        <end position="59"/>
    </location>
</feature>
<dbReference type="InterPro" id="IPR010982">
    <property type="entry name" value="Lambda_DNA-bd_dom_sf"/>
</dbReference>
<evidence type="ECO:0000313" key="6">
    <source>
        <dbReference type="Proteomes" id="UP000007254"/>
    </source>
</evidence>
<dbReference type="PANTHER" id="PTHR30146">
    <property type="entry name" value="LACI-RELATED TRANSCRIPTIONAL REPRESSOR"/>
    <property type="match status" value="1"/>
</dbReference>
<evidence type="ECO:0000256" key="2">
    <source>
        <dbReference type="ARBA" id="ARBA00023125"/>
    </source>
</evidence>
<dbReference type="Pfam" id="PF13377">
    <property type="entry name" value="Peripla_BP_3"/>
    <property type="match status" value="1"/>
</dbReference>
<dbReference type="InterPro" id="IPR028082">
    <property type="entry name" value="Peripla_BP_I"/>
</dbReference>
<dbReference type="PRINTS" id="PR00036">
    <property type="entry name" value="HTHLACI"/>
</dbReference>
<evidence type="ECO:0000259" key="4">
    <source>
        <dbReference type="PROSITE" id="PS50932"/>
    </source>
</evidence>
<evidence type="ECO:0000256" key="1">
    <source>
        <dbReference type="ARBA" id="ARBA00023015"/>
    </source>
</evidence>
<name>G0GAN0_WINT7</name>
<dbReference type="Gene3D" id="3.40.50.2300">
    <property type="match status" value="2"/>
</dbReference>
<dbReference type="PANTHER" id="PTHR30146:SF109">
    <property type="entry name" value="HTH-TYPE TRANSCRIPTIONAL REGULATOR GALS"/>
    <property type="match status" value="1"/>
</dbReference>
<gene>
    <name evidence="5" type="ordered locus">Spith_0716</name>
</gene>
<dbReference type="SUPFAM" id="SSF53822">
    <property type="entry name" value="Periplasmic binding protein-like I"/>
    <property type="match status" value="1"/>
</dbReference>